<organism evidence="2">
    <name type="scientific">Serratia marcescens</name>
    <dbReference type="NCBI Taxonomy" id="615"/>
    <lineage>
        <taxon>Bacteria</taxon>
        <taxon>Pseudomonadati</taxon>
        <taxon>Pseudomonadota</taxon>
        <taxon>Gammaproteobacteria</taxon>
        <taxon>Enterobacterales</taxon>
        <taxon>Yersiniaceae</taxon>
        <taxon>Serratia</taxon>
    </lineage>
</organism>
<proteinExistence type="predicted"/>
<dbReference type="RefSeq" id="WP_212562801.1">
    <property type="nucleotide sequence ID" value="NZ_SPSG02000011.1"/>
</dbReference>
<feature type="domain" description="DNA circulation N-terminal" evidence="1">
    <location>
        <begin position="7"/>
        <end position="91"/>
    </location>
</feature>
<accession>A0A9X8VKA5</accession>
<sequence length="437" mass="48375">MAWKDDLLDASFRGITFDCIDARDTLSRDVAEYRYPYREGADVEDLGGKPDNIRMTAIFFGDDYETRLQAFIKAVNTPGSGELIHPVFGSYPKVQLLECGIFHRADYVDCAHVELVFVESAPDQQFFSRQYPTQQADAIDLNTDSLLDAALAAWNKMMAELQKAQYTMERYRNLVNTAEFMIQSLSAQINGIAMSGLDYLDMPGQFVSDLKGQLNTYSNTLSFTGNRITSDWRSLTGMGGSVIAMPAQRARQGVSENSNNVITVPTMATTTVMPDEDLQAITETTRLTVITELGSIAGMILGNELITPTLSSDQVSDILADVRSTIQDAIDAERTREMLVQQESVLNSNTTADTSDNAVIVETLKTLALQLQALAQAVILAEPPLIQRTVDSDCNLHLLAHFWYGDYSRADELLRLNPDLSSPNHITQGMVLYAYAK</sequence>
<gene>
    <name evidence="2" type="ORF">E0L31_06420</name>
</gene>
<comment type="caution">
    <text evidence="2">The sequence shown here is derived from an EMBL/GenBank/DDBJ whole genome shotgun (WGS) entry which is preliminary data.</text>
</comment>
<dbReference type="Pfam" id="PF07157">
    <property type="entry name" value="DNA_circ_N"/>
    <property type="match status" value="1"/>
</dbReference>
<reference evidence="2" key="1">
    <citation type="submission" date="2019-03" db="EMBL/GenBank/DDBJ databases">
        <title>Serratia marcescens strain N2 draft genome.</title>
        <authorList>
            <person name="Yassin A."/>
            <person name="El-Kenawy N."/>
            <person name="Youssef N.H."/>
        </authorList>
    </citation>
    <scope>NUCLEOTIDE SEQUENCE [LARGE SCALE GENOMIC DNA]</scope>
    <source>
        <strain evidence="2">N2</strain>
    </source>
</reference>
<name>A0A9X8VKA5_SERMA</name>
<dbReference type="InterPro" id="IPR009826">
    <property type="entry name" value="DNA_circ_N"/>
</dbReference>
<protein>
    <recommendedName>
        <fullName evidence="1">DNA circulation N-terminal domain-containing protein</fullName>
    </recommendedName>
</protein>
<evidence type="ECO:0000313" key="2">
    <source>
        <dbReference type="EMBL" id="TFV27764.1"/>
    </source>
</evidence>
<evidence type="ECO:0000259" key="1">
    <source>
        <dbReference type="Pfam" id="PF07157"/>
    </source>
</evidence>
<dbReference type="EMBL" id="SPSG01000793">
    <property type="protein sequence ID" value="TFV27764.1"/>
    <property type="molecule type" value="Genomic_DNA"/>
</dbReference>
<dbReference type="AlphaFoldDB" id="A0A9X8VKA5"/>